<proteinExistence type="predicted"/>
<reference evidence="2" key="2">
    <citation type="journal article" date="2023" name="BMC Genomics">
        <title>Pest status, molecular evolution, and epigenetic factors derived from the genome assembly of Frankliniella fusca, a thysanopteran phytovirus vector.</title>
        <authorList>
            <person name="Catto M.A."/>
            <person name="Labadie P.E."/>
            <person name="Jacobson A.L."/>
            <person name="Kennedy G.G."/>
            <person name="Srinivasan R."/>
            <person name="Hunt B.G."/>
        </authorList>
    </citation>
    <scope>NUCLEOTIDE SEQUENCE</scope>
    <source>
        <strain evidence="2">PL_HMW_Pooled</strain>
    </source>
</reference>
<keyword evidence="3" id="KW-1185">Reference proteome</keyword>
<organism evidence="2 3">
    <name type="scientific">Frankliniella fusca</name>
    <dbReference type="NCBI Taxonomy" id="407009"/>
    <lineage>
        <taxon>Eukaryota</taxon>
        <taxon>Metazoa</taxon>
        <taxon>Ecdysozoa</taxon>
        <taxon>Arthropoda</taxon>
        <taxon>Hexapoda</taxon>
        <taxon>Insecta</taxon>
        <taxon>Pterygota</taxon>
        <taxon>Neoptera</taxon>
        <taxon>Paraneoptera</taxon>
        <taxon>Thysanoptera</taxon>
        <taxon>Terebrantia</taxon>
        <taxon>Thripoidea</taxon>
        <taxon>Thripidae</taxon>
        <taxon>Frankliniella</taxon>
    </lineage>
</organism>
<accession>A0AAE1HYI0</accession>
<comment type="caution">
    <text evidence="2">The sequence shown here is derived from an EMBL/GenBank/DDBJ whole genome shotgun (WGS) entry which is preliminary data.</text>
</comment>
<evidence type="ECO:0000313" key="3">
    <source>
        <dbReference type="Proteomes" id="UP001219518"/>
    </source>
</evidence>
<dbReference type="EMBL" id="JAHWGI010001403">
    <property type="protein sequence ID" value="KAK3929713.1"/>
    <property type="molecule type" value="Genomic_DNA"/>
</dbReference>
<dbReference type="AlphaFoldDB" id="A0AAE1HYI0"/>
<feature type="compositionally biased region" description="Acidic residues" evidence="1">
    <location>
        <begin position="50"/>
        <end position="61"/>
    </location>
</feature>
<reference evidence="2" key="1">
    <citation type="submission" date="2021-07" db="EMBL/GenBank/DDBJ databases">
        <authorList>
            <person name="Catto M.A."/>
            <person name="Jacobson A."/>
            <person name="Kennedy G."/>
            <person name="Labadie P."/>
            <person name="Hunt B.G."/>
            <person name="Srinivasan R."/>
        </authorList>
    </citation>
    <scope>NUCLEOTIDE SEQUENCE</scope>
    <source>
        <strain evidence="2">PL_HMW_Pooled</strain>
        <tissue evidence="2">Head</tissue>
    </source>
</reference>
<evidence type="ECO:0000256" key="1">
    <source>
        <dbReference type="SAM" id="MobiDB-lite"/>
    </source>
</evidence>
<dbReference type="Proteomes" id="UP001219518">
    <property type="component" value="Unassembled WGS sequence"/>
</dbReference>
<gene>
    <name evidence="2" type="ORF">KUF71_019554</name>
</gene>
<sequence>MYGKNVNLKKMSLQEDLCGGQMPLQNNWHAMQSGMSLQGKLHHTAPTSVLEEDVDDPDPVLDENGFPST</sequence>
<name>A0AAE1HYI0_9NEOP</name>
<protein>
    <submittedName>
        <fullName evidence="2">Protocadherin-23</fullName>
    </submittedName>
</protein>
<feature type="region of interest" description="Disordered" evidence="1">
    <location>
        <begin position="39"/>
        <end position="69"/>
    </location>
</feature>
<evidence type="ECO:0000313" key="2">
    <source>
        <dbReference type="EMBL" id="KAK3929713.1"/>
    </source>
</evidence>